<dbReference type="AlphaFoldDB" id="A0A645E625"/>
<organism evidence="2">
    <name type="scientific">bioreactor metagenome</name>
    <dbReference type="NCBI Taxonomy" id="1076179"/>
    <lineage>
        <taxon>unclassified sequences</taxon>
        <taxon>metagenomes</taxon>
        <taxon>ecological metagenomes</taxon>
    </lineage>
</organism>
<reference evidence="2" key="1">
    <citation type="submission" date="2019-08" db="EMBL/GenBank/DDBJ databases">
        <authorList>
            <person name="Kucharzyk K."/>
            <person name="Murdoch R.W."/>
            <person name="Higgins S."/>
            <person name="Loffler F."/>
        </authorList>
    </citation>
    <scope>NUCLEOTIDE SEQUENCE</scope>
</reference>
<comment type="caution">
    <text evidence="2">The sequence shown here is derived from an EMBL/GenBank/DDBJ whole genome shotgun (WGS) entry which is preliminary data.</text>
</comment>
<protein>
    <submittedName>
        <fullName evidence="2">Uncharacterized protein</fullName>
    </submittedName>
</protein>
<dbReference type="EMBL" id="VSSQ01043289">
    <property type="protein sequence ID" value="MPM96955.1"/>
    <property type="molecule type" value="Genomic_DNA"/>
</dbReference>
<proteinExistence type="predicted"/>
<evidence type="ECO:0000256" key="1">
    <source>
        <dbReference type="SAM" id="MobiDB-lite"/>
    </source>
</evidence>
<evidence type="ECO:0000313" key="2">
    <source>
        <dbReference type="EMBL" id="MPM96955.1"/>
    </source>
</evidence>
<feature type="region of interest" description="Disordered" evidence="1">
    <location>
        <begin position="68"/>
        <end position="88"/>
    </location>
</feature>
<feature type="compositionally biased region" description="Basic and acidic residues" evidence="1">
    <location>
        <begin position="68"/>
        <end position="81"/>
    </location>
</feature>
<accession>A0A645E625</accession>
<sequence length="174" mass="19414">MSPTIISTGCWRCRGKRYPMTISTSNAPLKPSTPIITVWRTSKNGFWNFWRCWRSNPTANPRFSVWSDRRASAKPRSDSRSPGRPTASSCVWPSAGCATRLKSGDTAGLISAHCRDGSSRISRKPEWPTRYSCSTKSTSWPATNAAIRLRRCSRCLIRPRTTVSTITISNSITI</sequence>
<name>A0A645E625_9ZZZZ</name>
<gene>
    <name evidence="2" type="ORF">SDC9_144125</name>
</gene>